<organism evidence="3 4">
    <name type="scientific">Steinernema carpocapsae</name>
    <name type="common">Entomopathogenic nematode</name>
    <dbReference type="NCBI Taxonomy" id="34508"/>
    <lineage>
        <taxon>Eukaryota</taxon>
        <taxon>Metazoa</taxon>
        <taxon>Ecdysozoa</taxon>
        <taxon>Nematoda</taxon>
        <taxon>Chromadorea</taxon>
        <taxon>Rhabditida</taxon>
        <taxon>Tylenchina</taxon>
        <taxon>Panagrolaimomorpha</taxon>
        <taxon>Strongyloidoidea</taxon>
        <taxon>Steinernematidae</taxon>
        <taxon>Steinernema</taxon>
    </lineage>
</organism>
<name>A0A4U5MBU2_STECR</name>
<keyword evidence="4" id="KW-1185">Reference proteome</keyword>
<keyword evidence="1" id="KW-0812">Transmembrane</keyword>
<sequence length="227" mass="26291">MKPLARPLLWSLVVALFVTVSCEEIKLNGFTKCVNLPKPPSDVVNTDGKSVQYDSCAVKIKDYDKVIGKYEKQRRELETGISKSNDKTAREKMQKELKSDYFFKIGLYTLVGFAVATFLSLTALIFNWYTLFWVTFRVSFSSLNPLFHHLDPSPLVLLEREDGHRGEDVGQTSLRRRTHREALARGRIRREHQRRRDHQEAQLGLPSDRSRRCWKVAVNKDKHNVNS</sequence>
<dbReference type="EMBL" id="AZBU02000008">
    <property type="protein sequence ID" value="TKR66598.1"/>
    <property type="molecule type" value="Genomic_DNA"/>
</dbReference>
<keyword evidence="2" id="KW-0732">Signal</keyword>
<reference evidence="3 4" key="2">
    <citation type="journal article" date="2019" name="G3 (Bethesda)">
        <title>Hybrid Assembly of the Genome of the Entomopathogenic Nematode Steinernema carpocapsae Identifies the X-Chromosome.</title>
        <authorList>
            <person name="Serra L."/>
            <person name="Macchietto M."/>
            <person name="Macias-Munoz A."/>
            <person name="McGill C.J."/>
            <person name="Rodriguez I.M."/>
            <person name="Rodriguez B."/>
            <person name="Murad R."/>
            <person name="Mortazavi A."/>
        </authorList>
    </citation>
    <scope>NUCLEOTIDE SEQUENCE [LARGE SCALE GENOMIC DNA]</scope>
    <source>
        <strain evidence="3 4">ALL</strain>
    </source>
</reference>
<feature type="transmembrane region" description="Helical" evidence="1">
    <location>
        <begin position="105"/>
        <end position="129"/>
    </location>
</feature>
<dbReference type="AlphaFoldDB" id="A0A4U5MBU2"/>
<comment type="caution">
    <text evidence="3">The sequence shown here is derived from an EMBL/GenBank/DDBJ whole genome shotgun (WGS) entry which is preliminary data.</text>
</comment>
<evidence type="ECO:0000313" key="4">
    <source>
        <dbReference type="Proteomes" id="UP000298663"/>
    </source>
</evidence>
<dbReference type="PROSITE" id="PS51257">
    <property type="entry name" value="PROKAR_LIPOPROTEIN"/>
    <property type="match status" value="1"/>
</dbReference>
<keyword evidence="1" id="KW-0472">Membrane</keyword>
<evidence type="ECO:0000256" key="1">
    <source>
        <dbReference type="SAM" id="Phobius"/>
    </source>
</evidence>
<evidence type="ECO:0000256" key="2">
    <source>
        <dbReference type="SAM" id="SignalP"/>
    </source>
</evidence>
<feature type="chain" id="PRO_5020910302" evidence="2">
    <location>
        <begin position="23"/>
        <end position="227"/>
    </location>
</feature>
<feature type="signal peptide" evidence="2">
    <location>
        <begin position="1"/>
        <end position="22"/>
    </location>
</feature>
<protein>
    <submittedName>
        <fullName evidence="3">Uncharacterized protein</fullName>
    </submittedName>
</protein>
<dbReference type="Proteomes" id="UP000298663">
    <property type="component" value="Unassembled WGS sequence"/>
</dbReference>
<accession>A0A4U5MBU2</accession>
<keyword evidence="1" id="KW-1133">Transmembrane helix</keyword>
<gene>
    <name evidence="3" type="ORF">L596_022872</name>
</gene>
<proteinExistence type="predicted"/>
<evidence type="ECO:0000313" key="3">
    <source>
        <dbReference type="EMBL" id="TKR66598.1"/>
    </source>
</evidence>
<reference evidence="3 4" key="1">
    <citation type="journal article" date="2015" name="Genome Biol.">
        <title>Comparative genomics of Steinernema reveals deeply conserved gene regulatory networks.</title>
        <authorList>
            <person name="Dillman A.R."/>
            <person name="Macchietto M."/>
            <person name="Porter C.F."/>
            <person name="Rogers A."/>
            <person name="Williams B."/>
            <person name="Antoshechkin I."/>
            <person name="Lee M.M."/>
            <person name="Goodwin Z."/>
            <person name="Lu X."/>
            <person name="Lewis E.E."/>
            <person name="Goodrich-Blair H."/>
            <person name="Stock S.P."/>
            <person name="Adams B.J."/>
            <person name="Sternberg P.W."/>
            <person name="Mortazavi A."/>
        </authorList>
    </citation>
    <scope>NUCLEOTIDE SEQUENCE [LARGE SCALE GENOMIC DNA]</scope>
    <source>
        <strain evidence="3 4">ALL</strain>
    </source>
</reference>